<dbReference type="AlphaFoldDB" id="A0A1S8I595"/>
<comment type="caution">
    <text evidence="1">The sequence shown here is derived from an EMBL/GenBank/DDBJ whole genome shotgun (WGS) entry which is preliminary data.</text>
</comment>
<organism evidence="1 2">
    <name type="scientific">Enterococcus faecium</name>
    <name type="common">Streptococcus faecium</name>
    <dbReference type="NCBI Taxonomy" id="1352"/>
    <lineage>
        <taxon>Bacteria</taxon>
        <taxon>Bacillati</taxon>
        <taxon>Bacillota</taxon>
        <taxon>Bacilli</taxon>
        <taxon>Lactobacillales</taxon>
        <taxon>Enterococcaceae</taxon>
        <taxon>Enterococcus</taxon>
    </lineage>
</organism>
<accession>A0A1S8I595</accession>
<dbReference type="EMBL" id="MVGJ01000004">
    <property type="protein sequence ID" value="OOL84028.1"/>
    <property type="molecule type" value="Genomic_DNA"/>
</dbReference>
<dbReference type="Proteomes" id="UP000191171">
    <property type="component" value="Unassembled WGS sequence"/>
</dbReference>
<evidence type="ECO:0000313" key="1">
    <source>
        <dbReference type="EMBL" id="OOL84028.1"/>
    </source>
</evidence>
<sequence length="133" mass="15585">MEWMRFFDNRINYDILITKRKRILSVGGRKVKKMEESFPKAVKVENIANILKVTFENGEVKYVKSHWTEEITDALQFGKKGRGKRKNLLALSRNMWIGTEVTIEADGTVFINGKDRYTPEELWYKGKKSIPEL</sequence>
<reference evidence="1 2" key="1">
    <citation type="submission" date="2017-02" db="EMBL/GenBank/DDBJ databases">
        <title>Clonality and virulence of isolates of VRE in Hematopoietic Stem Cell Transplanted (HSCT) patients.</title>
        <authorList>
            <person name="Marchi A.P."/>
            <person name="Martins R.C."/>
            <person name="Marie S.K."/>
            <person name="Levin A.S."/>
            <person name="Costa S.F."/>
        </authorList>
    </citation>
    <scope>NUCLEOTIDE SEQUENCE [LARGE SCALE GENOMIC DNA]</scope>
    <source>
        <strain evidence="1 2">LIM1759</strain>
    </source>
</reference>
<protein>
    <submittedName>
        <fullName evidence="1">Uncharacterized protein</fullName>
    </submittedName>
</protein>
<evidence type="ECO:0000313" key="2">
    <source>
        <dbReference type="Proteomes" id="UP000191171"/>
    </source>
</evidence>
<gene>
    <name evidence="1" type="ORF">B1P95_00790</name>
</gene>
<name>A0A1S8I595_ENTFC</name>
<proteinExistence type="predicted"/>